<accession>A0A1W2FYV2</accession>
<feature type="domain" description="HTH marR-type" evidence="1">
    <location>
        <begin position="39"/>
        <end position="143"/>
    </location>
</feature>
<evidence type="ECO:0000259" key="1">
    <source>
        <dbReference type="SMART" id="SM00347"/>
    </source>
</evidence>
<dbReference type="AlphaFoldDB" id="A0A1W2FYV2"/>
<dbReference type="Gene3D" id="1.10.10.10">
    <property type="entry name" value="Winged helix-like DNA-binding domain superfamily/Winged helix DNA-binding domain"/>
    <property type="match status" value="1"/>
</dbReference>
<dbReference type="InterPro" id="IPR000835">
    <property type="entry name" value="HTH_MarR-typ"/>
</dbReference>
<dbReference type="EMBL" id="FWXV01000020">
    <property type="protein sequence ID" value="SMD27105.1"/>
    <property type="molecule type" value="Genomic_DNA"/>
</dbReference>
<sequence>MSVTSENGAPVGWRGDDRGFAWLNLVKVLLTLPGALESQLIRDADLTLLGYMILSRLAALPDATLRMSEVAQMANGSLPRTSHAVTRLEERGWVKRTLCTGKGRRFTTVTLTNAGRAHVEAAAPGHIANVHRLVVEPLGDDFRAICAAAERIVETLGLPVAGEPGL</sequence>
<evidence type="ECO:0000313" key="3">
    <source>
        <dbReference type="Proteomes" id="UP000192674"/>
    </source>
</evidence>
<dbReference type="Proteomes" id="UP000192674">
    <property type="component" value="Unassembled WGS sequence"/>
</dbReference>
<keyword evidence="3" id="KW-1185">Reference proteome</keyword>
<proteinExistence type="predicted"/>
<protein>
    <submittedName>
        <fullName evidence="2">DNA-binding transcriptional regulator, MarR family</fullName>
    </submittedName>
</protein>
<dbReference type="InterPro" id="IPR036390">
    <property type="entry name" value="WH_DNA-bd_sf"/>
</dbReference>
<dbReference type="SMART" id="SM00347">
    <property type="entry name" value="HTH_MARR"/>
    <property type="match status" value="1"/>
</dbReference>
<reference evidence="2 3" key="1">
    <citation type="submission" date="2017-04" db="EMBL/GenBank/DDBJ databases">
        <authorList>
            <person name="Afonso C.L."/>
            <person name="Miller P.J."/>
            <person name="Scott M.A."/>
            <person name="Spackman E."/>
            <person name="Goraichik I."/>
            <person name="Dimitrov K.M."/>
            <person name="Suarez D.L."/>
            <person name="Swayne D.E."/>
        </authorList>
    </citation>
    <scope>NUCLEOTIDE SEQUENCE [LARGE SCALE GENOMIC DNA]</scope>
    <source>
        <strain evidence="2 3">DSM 43828</strain>
    </source>
</reference>
<dbReference type="GO" id="GO:0003677">
    <property type="term" value="F:DNA binding"/>
    <property type="evidence" value="ECO:0007669"/>
    <property type="project" value="UniProtKB-KW"/>
</dbReference>
<organism evidence="2 3">
    <name type="scientific">Kibdelosporangium aridum</name>
    <dbReference type="NCBI Taxonomy" id="2030"/>
    <lineage>
        <taxon>Bacteria</taxon>
        <taxon>Bacillati</taxon>
        <taxon>Actinomycetota</taxon>
        <taxon>Actinomycetes</taxon>
        <taxon>Pseudonocardiales</taxon>
        <taxon>Pseudonocardiaceae</taxon>
        <taxon>Kibdelosporangium</taxon>
    </lineage>
</organism>
<dbReference type="InterPro" id="IPR036388">
    <property type="entry name" value="WH-like_DNA-bd_sf"/>
</dbReference>
<dbReference type="GO" id="GO:0003700">
    <property type="term" value="F:DNA-binding transcription factor activity"/>
    <property type="evidence" value="ECO:0007669"/>
    <property type="project" value="InterPro"/>
</dbReference>
<dbReference type="SUPFAM" id="SSF46785">
    <property type="entry name" value="Winged helix' DNA-binding domain"/>
    <property type="match status" value="1"/>
</dbReference>
<name>A0A1W2FYV2_KIBAR</name>
<evidence type="ECO:0000313" key="2">
    <source>
        <dbReference type="EMBL" id="SMD27105.1"/>
    </source>
</evidence>
<keyword evidence="2" id="KW-0238">DNA-binding</keyword>
<gene>
    <name evidence="2" type="ORF">SAMN05661093_10702</name>
</gene>